<proteinExistence type="predicted"/>
<feature type="transmembrane region" description="Helical" evidence="2">
    <location>
        <begin position="34"/>
        <end position="57"/>
    </location>
</feature>
<dbReference type="Gene3D" id="1.10.3210.10">
    <property type="entry name" value="Hypothetical protein af1432"/>
    <property type="match status" value="1"/>
</dbReference>
<comment type="subcellular location">
    <subcellularLocation>
        <location evidence="1">Cell inner membrane</location>
    </subcellularLocation>
</comment>
<keyword evidence="2" id="KW-0812">Transmembrane</keyword>
<protein>
    <recommendedName>
        <fullName evidence="3">HD-GYP domain-containing protein</fullName>
    </recommendedName>
</protein>
<feature type="domain" description="HD-GYP" evidence="3">
    <location>
        <begin position="395"/>
        <end position="610"/>
    </location>
</feature>
<dbReference type="SUPFAM" id="SSF103190">
    <property type="entry name" value="Sensory domain-like"/>
    <property type="match status" value="2"/>
</dbReference>
<keyword evidence="2" id="KW-1133">Transmembrane helix</keyword>
<dbReference type="CDD" id="cd00077">
    <property type="entry name" value="HDc"/>
    <property type="match status" value="1"/>
</dbReference>
<gene>
    <name evidence="4" type="ORF">VHP8226_03700</name>
</gene>
<dbReference type="RefSeq" id="WP_237486498.1">
    <property type="nucleotide sequence ID" value="NZ_CAKLCM010000003.1"/>
</dbReference>
<keyword evidence="2" id="KW-0472">Membrane</keyword>
<dbReference type="EMBL" id="CAKLCM010000003">
    <property type="protein sequence ID" value="CAH0529974.1"/>
    <property type="molecule type" value="Genomic_DNA"/>
</dbReference>
<dbReference type="Proteomes" id="UP000838160">
    <property type="component" value="Unassembled WGS sequence"/>
</dbReference>
<evidence type="ECO:0000313" key="5">
    <source>
        <dbReference type="Proteomes" id="UP000838160"/>
    </source>
</evidence>
<evidence type="ECO:0000256" key="2">
    <source>
        <dbReference type="SAM" id="Phobius"/>
    </source>
</evidence>
<name>A0ABN8DKX1_9VIBR</name>
<evidence type="ECO:0000259" key="3">
    <source>
        <dbReference type="PROSITE" id="PS51832"/>
    </source>
</evidence>
<accession>A0ABN8DKX1</accession>
<dbReference type="InterPro" id="IPR029151">
    <property type="entry name" value="Sensor-like_sf"/>
</dbReference>
<dbReference type="Gene3D" id="3.30.450.20">
    <property type="entry name" value="PAS domain"/>
    <property type="match status" value="2"/>
</dbReference>
<dbReference type="PANTHER" id="PTHR45228">
    <property type="entry name" value="CYCLIC DI-GMP PHOSPHODIESTERASE TM_0186-RELATED"/>
    <property type="match status" value="1"/>
</dbReference>
<dbReference type="SUPFAM" id="SSF109604">
    <property type="entry name" value="HD-domain/PDEase-like"/>
    <property type="match status" value="1"/>
</dbReference>
<reference evidence="4" key="1">
    <citation type="submission" date="2021-12" db="EMBL/GenBank/DDBJ databases">
        <authorList>
            <person name="Rodrigo-Torres L."/>
            <person name="Arahal R. D."/>
            <person name="Lucena T."/>
        </authorList>
    </citation>
    <scope>NUCLEOTIDE SEQUENCE</scope>
    <source>
        <strain evidence="4">CECT 8226</strain>
    </source>
</reference>
<dbReference type="CDD" id="cd18773">
    <property type="entry name" value="PDC1_HK_sensor"/>
    <property type="match status" value="1"/>
</dbReference>
<dbReference type="PROSITE" id="PS51832">
    <property type="entry name" value="HD_GYP"/>
    <property type="match status" value="1"/>
</dbReference>
<dbReference type="PANTHER" id="PTHR45228:SF5">
    <property type="entry name" value="CYCLIC DI-GMP PHOSPHODIESTERASE VC_1348-RELATED"/>
    <property type="match status" value="1"/>
</dbReference>
<dbReference type="SMART" id="SM00471">
    <property type="entry name" value="HDc"/>
    <property type="match status" value="1"/>
</dbReference>
<keyword evidence="5" id="KW-1185">Reference proteome</keyword>
<evidence type="ECO:0000256" key="1">
    <source>
        <dbReference type="ARBA" id="ARBA00004533"/>
    </source>
</evidence>
<dbReference type="InterPro" id="IPR052020">
    <property type="entry name" value="Cyclic_di-GMP/3'3'-cGAMP_PDE"/>
</dbReference>
<dbReference type="InterPro" id="IPR037522">
    <property type="entry name" value="HD_GYP_dom"/>
</dbReference>
<dbReference type="Pfam" id="PF21623">
    <property type="entry name" value="HK_sensor_dom_bact"/>
    <property type="match status" value="1"/>
</dbReference>
<sequence length="610" mass="69332">MVERILKTPWFVGLDEFRSLMLYQALRLRFARNFILSAMVLTLLIGLVAVKSLSVLVATQKEMLDSRAQSTIEIVRTIIHKDLNVLIDDVSFLADQITQSGYLYSTNPEARASIEKLFISELVTHSYYDQARILDAKGQELIRVNYNEGNPFSVDKTQLQDKSGRYYYNAALNLQPGEFYLSKLDLNIENGVIELPMKPTLRVSLPIWGENQQIVAMVVINYNATQVLQLIQLNLNSVQGDAMLFDNDGHWLLKDNESVNWSFQLGGDRSFKESDSDIWHQIHGFQSNQFDFGEQHYVSDTINLQTANASNLINASALGDIHWKLVIAYQKPTIGWAFFINNSALALFFVGIYPLCALLALTLCIQDIKRKNAELELVNLTHSLEEQVERRTRELIVTQDATIECLADLAETRDNETGGHIRRTRNYIRLLLDELMFDSPYKSQLTPKICKLIVRSAPLHDIGKVGISDSILLKPGKLTDDEFKIMKTHTLLGFQALDNAKRTICTQSTDKINFLSYACDIALCHHEKWDGSGYPKGLKGEEIPLAARLMSLADVYDALVSKRVYKPAFERAEVEDIILNKSVGHFDPVLLNAFAKLKDEFWTIHVKYRD</sequence>
<feature type="transmembrane region" description="Helical" evidence="2">
    <location>
        <begin position="344"/>
        <end position="365"/>
    </location>
</feature>
<evidence type="ECO:0000313" key="4">
    <source>
        <dbReference type="EMBL" id="CAH0529974.1"/>
    </source>
</evidence>
<dbReference type="Pfam" id="PF13487">
    <property type="entry name" value="HD_5"/>
    <property type="match status" value="1"/>
</dbReference>
<dbReference type="InterPro" id="IPR048760">
    <property type="entry name" value="VP0354-like_sensor_dom"/>
</dbReference>
<dbReference type="InterPro" id="IPR003607">
    <property type="entry name" value="HD/PDEase_dom"/>
</dbReference>
<comment type="caution">
    <text evidence="4">The sequence shown here is derived from an EMBL/GenBank/DDBJ whole genome shotgun (WGS) entry which is preliminary data.</text>
</comment>
<organism evidence="4 5">
    <name type="scientific">Vibrio hippocampi</name>
    <dbReference type="NCBI Taxonomy" id="654686"/>
    <lineage>
        <taxon>Bacteria</taxon>
        <taxon>Pseudomonadati</taxon>
        <taxon>Pseudomonadota</taxon>
        <taxon>Gammaproteobacteria</taxon>
        <taxon>Vibrionales</taxon>
        <taxon>Vibrionaceae</taxon>
        <taxon>Vibrio</taxon>
    </lineage>
</organism>